<dbReference type="GO" id="GO:0000932">
    <property type="term" value="C:P-body"/>
    <property type="evidence" value="ECO:0007669"/>
    <property type="project" value="TreeGrafter"/>
</dbReference>
<dbReference type="AlphaFoldDB" id="A0AAE0DBT0"/>
<proteinExistence type="predicted"/>
<sequence>MSLTATTTTPSNATTTASSISLLTITTPWVEPSDCSSQWTTSYVSYEMYGGTTVTLKFTVSNPAASCYPSGWDGFGPEHRLRFSPGVCPDGWVYSHMAEPTTLVASTAHCCQEFVILHILDITRANPLTQIRRFRGFTREWHPSSGLSTSGPLCAKSEWTTSGTRSAPRTLMHDAWIVTWAKSDTATLTPKLPTLTSSMTVWTWTPGEEIPKGRYERRSLVNDDGPPSAVSPYFAPFLAALHEAGHQTVVVIPDRPLSWIGKAHAVGKTLTAVSRCPASFSSSSTGPCPVGCEDKPPEEDDRLHRWLVVDGPPASCTQLGLFHAGFAPADFDLVVSGPNHGRNASTVWALGSGTVGGAMEAAHVNVPMVPGVADAPVRMTTTARGQWVTGGLFSPAAADPEKAALGREYRFRWAPQLADVKKQAEESPEGEDLWASVNGVISIAPLKASFTAVDVCR</sequence>
<dbReference type="Pfam" id="PF01975">
    <property type="entry name" value="SurE"/>
    <property type="match status" value="1"/>
</dbReference>
<evidence type="ECO:0000313" key="3">
    <source>
        <dbReference type="Proteomes" id="UP001281614"/>
    </source>
</evidence>
<reference evidence="2" key="1">
    <citation type="submission" date="2023-02" db="EMBL/GenBank/DDBJ databases">
        <title>Colletotrichum kahawae CIFC_Que2 genome sequencing and assembly.</title>
        <authorList>
            <person name="Baroncelli R."/>
        </authorList>
    </citation>
    <scope>NUCLEOTIDE SEQUENCE</scope>
    <source>
        <strain evidence="2">CIFC_Que2</strain>
    </source>
</reference>
<dbReference type="EMBL" id="VYYT01000039">
    <property type="protein sequence ID" value="KAK2775159.1"/>
    <property type="molecule type" value="Genomic_DNA"/>
</dbReference>
<dbReference type="Proteomes" id="UP001281614">
    <property type="component" value="Unassembled WGS sequence"/>
</dbReference>
<keyword evidence="3" id="KW-1185">Reference proteome</keyword>
<dbReference type="InterPro" id="IPR036523">
    <property type="entry name" value="SurE-like_sf"/>
</dbReference>
<dbReference type="PANTHER" id="PTHR47551:SF1">
    <property type="entry name" value="TUBULIN--TYROSINE LIGASE PBY1-RELATED"/>
    <property type="match status" value="1"/>
</dbReference>
<dbReference type="PANTHER" id="PTHR47551">
    <property type="entry name" value="TUBULIN--TYROSINE LIGASE PBY1-RELATED"/>
    <property type="match status" value="1"/>
</dbReference>
<evidence type="ECO:0000313" key="2">
    <source>
        <dbReference type="EMBL" id="KAK2775159.1"/>
    </source>
</evidence>
<dbReference type="Gene3D" id="3.40.1210.10">
    <property type="entry name" value="Survival protein SurE-like phosphatase/nucleotidase"/>
    <property type="match status" value="2"/>
</dbReference>
<dbReference type="GO" id="GO:0016787">
    <property type="term" value="F:hydrolase activity"/>
    <property type="evidence" value="ECO:0007669"/>
    <property type="project" value="InterPro"/>
</dbReference>
<comment type="caution">
    <text evidence="2">The sequence shown here is derived from an EMBL/GenBank/DDBJ whole genome shotgun (WGS) entry which is preliminary data.</text>
</comment>
<feature type="domain" description="Survival protein SurE-like phosphatase/nucleotidase" evidence="1">
    <location>
        <begin position="220"/>
        <end position="367"/>
    </location>
</feature>
<dbReference type="InterPro" id="IPR027746">
    <property type="entry name" value="TTL"/>
</dbReference>
<gene>
    <name evidence="2" type="ORF">CKAH01_12916</name>
</gene>
<accession>A0AAE0DBT0</accession>
<organism evidence="2 3">
    <name type="scientific">Colletotrichum kahawae</name>
    <name type="common">Coffee berry disease fungus</name>
    <dbReference type="NCBI Taxonomy" id="34407"/>
    <lineage>
        <taxon>Eukaryota</taxon>
        <taxon>Fungi</taxon>
        <taxon>Dikarya</taxon>
        <taxon>Ascomycota</taxon>
        <taxon>Pezizomycotina</taxon>
        <taxon>Sordariomycetes</taxon>
        <taxon>Hypocreomycetidae</taxon>
        <taxon>Glomerellales</taxon>
        <taxon>Glomerellaceae</taxon>
        <taxon>Colletotrichum</taxon>
        <taxon>Colletotrichum gloeosporioides species complex</taxon>
    </lineage>
</organism>
<protein>
    <submittedName>
        <fullName evidence="2">TTL domain-containing protein</fullName>
    </submittedName>
</protein>
<dbReference type="InterPro" id="IPR002828">
    <property type="entry name" value="SurE-like_Pase/nucleotidase"/>
</dbReference>
<name>A0AAE0DBT0_COLKA</name>
<dbReference type="SUPFAM" id="SSF64167">
    <property type="entry name" value="SurE-like"/>
    <property type="match status" value="1"/>
</dbReference>
<evidence type="ECO:0000259" key="1">
    <source>
        <dbReference type="Pfam" id="PF01975"/>
    </source>
</evidence>